<dbReference type="EMBL" id="KV921497">
    <property type="protein sequence ID" value="ORE14002.1"/>
    <property type="molecule type" value="Genomic_DNA"/>
</dbReference>
<evidence type="ECO:0000313" key="1">
    <source>
        <dbReference type="EMBL" id="ORE14002.1"/>
    </source>
</evidence>
<reference evidence="1 2" key="1">
    <citation type="journal article" date="2016" name="Proc. Natl. Acad. Sci. U.S.A.">
        <title>Lipid metabolic changes in an early divergent fungus govern the establishment of a mutualistic symbiosis with endobacteria.</title>
        <authorList>
            <person name="Lastovetsky O.A."/>
            <person name="Gaspar M.L."/>
            <person name="Mondo S.J."/>
            <person name="LaButti K.M."/>
            <person name="Sandor L."/>
            <person name="Grigoriev I.V."/>
            <person name="Henry S.A."/>
            <person name="Pawlowska T.E."/>
        </authorList>
    </citation>
    <scope>NUCLEOTIDE SEQUENCE [LARGE SCALE GENOMIC DNA]</scope>
    <source>
        <strain evidence="1 2">ATCC 11559</strain>
    </source>
</reference>
<accession>A0A1X0RPL4</accession>
<gene>
    <name evidence="1" type="ORF">BCV71DRAFT_267858</name>
</gene>
<sequence>MVTIPAWVRGPKWTNIAFIVRPWATLRMAVLHFQLKRVPASYAIAVITLLATSKRRRPIPVDSSYGTSVTGLSRPVETLSSTTPPTFFRTSTT</sequence>
<evidence type="ECO:0000313" key="2">
    <source>
        <dbReference type="Proteomes" id="UP000242381"/>
    </source>
</evidence>
<dbReference type="AlphaFoldDB" id="A0A1X0RPL4"/>
<name>A0A1X0RPL4_RHIZD</name>
<proteinExistence type="predicted"/>
<organism evidence="1 2">
    <name type="scientific">Rhizopus microsporus</name>
    <dbReference type="NCBI Taxonomy" id="58291"/>
    <lineage>
        <taxon>Eukaryota</taxon>
        <taxon>Fungi</taxon>
        <taxon>Fungi incertae sedis</taxon>
        <taxon>Mucoromycota</taxon>
        <taxon>Mucoromycotina</taxon>
        <taxon>Mucoromycetes</taxon>
        <taxon>Mucorales</taxon>
        <taxon>Mucorineae</taxon>
        <taxon>Rhizopodaceae</taxon>
        <taxon>Rhizopus</taxon>
    </lineage>
</organism>
<protein>
    <submittedName>
        <fullName evidence="1">Uncharacterized protein</fullName>
    </submittedName>
</protein>
<dbReference type="Proteomes" id="UP000242381">
    <property type="component" value="Unassembled WGS sequence"/>
</dbReference>